<dbReference type="EMBL" id="AOIU01000004">
    <property type="protein sequence ID" value="ELZ30245.1"/>
    <property type="molecule type" value="Genomic_DNA"/>
</dbReference>
<name>M0D474_9EURY</name>
<dbReference type="Pfam" id="PF00857">
    <property type="entry name" value="Isochorismatase"/>
    <property type="match status" value="1"/>
</dbReference>
<dbReference type="InterPro" id="IPR036380">
    <property type="entry name" value="Isochorismatase-like_sf"/>
</dbReference>
<evidence type="ECO:0000256" key="2">
    <source>
        <dbReference type="SAM" id="MobiDB-lite"/>
    </source>
</evidence>
<reference evidence="4 5" key="1">
    <citation type="journal article" date="2014" name="PLoS Genet.">
        <title>Phylogenetically driven sequencing of extremely halophilic archaea reveals strategies for static and dynamic osmo-response.</title>
        <authorList>
            <person name="Becker E.A."/>
            <person name="Seitzer P.M."/>
            <person name="Tritt A."/>
            <person name="Larsen D."/>
            <person name="Krusor M."/>
            <person name="Yao A.I."/>
            <person name="Wu D."/>
            <person name="Madern D."/>
            <person name="Eisen J.A."/>
            <person name="Darling A.E."/>
            <person name="Facciotti M.T."/>
        </authorList>
    </citation>
    <scope>NUCLEOTIDE SEQUENCE [LARGE SCALE GENOMIC DNA]</scope>
    <source>
        <strain evidence="4 5">2-9-1</strain>
    </source>
</reference>
<dbReference type="PANTHER" id="PTHR43540:SF1">
    <property type="entry name" value="ISOCHORISMATASE HYDROLASE"/>
    <property type="match status" value="1"/>
</dbReference>
<dbReference type="InterPro" id="IPR050272">
    <property type="entry name" value="Isochorismatase-like_hydrls"/>
</dbReference>
<feature type="domain" description="Isochorismatase-like" evidence="3">
    <location>
        <begin position="25"/>
        <end position="164"/>
    </location>
</feature>
<evidence type="ECO:0000313" key="4">
    <source>
        <dbReference type="EMBL" id="ELZ30245.1"/>
    </source>
</evidence>
<protein>
    <submittedName>
        <fullName evidence="4">Isochorismatase</fullName>
    </submittedName>
</protein>
<organism evidence="4 5">
    <name type="scientific">Halosimplex carlsbadense 2-9-1</name>
    <dbReference type="NCBI Taxonomy" id="797114"/>
    <lineage>
        <taxon>Archaea</taxon>
        <taxon>Methanobacteriati</taxon>
        <taxon>Methanobacteriota</taxon>
        <taxon>Stenosarchaea group</taxon>
        <taxon>Halobacteria</taxon>
        <taxon>Halobacteriales</taxon>
        <taxon>Haloarculaceae</taxon>
        <taxon>Halosimplex</taxon>
    </lineage>
</organism>
<dbReference type="STRING" id="797114.C475_00882"/>
<evidence type="ECO:0000256" key="1">
    <source>
        <dbReference type="ARBA" id="ARBA00022801"/>
    </source>
</evidence>
<accession>M0D474</accession>
<feature type="region of interest" description="Disordered" evidence="2">
    <location>
        <begin position="1"/>
        <end position="21"/>
    </location>
</feature>
<dbReference type="SUPFAM" id="SSF52499">
    <property type="entry name" value="Isochorismatase-like hydrolases"/>
    <property type="match status" value="1"/>
</dbReference>
<dbReference type="PATRIC" id="fig|797114.5.peg.175"/>
<sequence>MPVAAGPPRATTEMTGDSAGPSAPVLVLVDFQRGFDEPGWGTRNNPDAEDAALRLLGAWREAGAPVAHVRHDSTEDDSPLRRDRPGFAFTQGFEPREGEAEFVKRVNGAFVGTDLERWLREGGHEAVVVCGLTTDHCVSTTARMAENRGFDVTVVRDATATFDRSLGGVSGSEATGGSSDERNESDGESFDADLVHRTALAHLDGEFASIRSSDELVDALEAGR</sequence>
<comment type="caution">
    <text evidence="4">The sequence shown here is derived from an EMBL/GenBank/DDBJ whole genome shotgun (WGS) entry which is preliminary data.</text>
</comment>
<dbReference type="eggNOG" id="arCOG01943">
    <property type="taxonomic scope" value="Archaea"/>
</dbReference>
<evidence type="ECO:0000313" key="5">
    <source>
        <dbReference type="Proteomes" id="UP000011626"/>
    </source>
</evidence>
<dbReference type="Proteomes" id="UP000011626">
    <property type="component" value="Unassembled WGS sequence"/>
</dbReference>
<feature type="region of interest" description="Disordered" evidence="2">
    <location>
        <begin position="165"/>
        <end position="191"/>
    </location>
</feature>
<gene>
    <name evidence="4" type="ORF">C475_00882</name>
</gene>
<feature type="region of interest" description="Disordered" evidence="2">
    <location>
        <begin position="67"/>
        <end position="93"/>
    </location>
</feature>
<keyword evidence="1" id="KW-0378">Hydrolase</keyword>
<dbReference type="AlphaFoldDB" id="M0D474"/>
<dbReference type="PANTHER" id="PTHR43540">
    <property type="entry name" value="PEROXYUREIDOACRYLATE/UREIDOACRYLATE AMIDOHYDROLASE-RELATED"/>
    <property type="match status" value="1"/>
</dbReference>
<dbReference type="Gene3D" id="3.40.50.850">
    <property type="entry name" value="Isochorismatase-like"/>
    <property type="match status" value="1"/>
</dbReference>
<keyword evidence="5" id="KW-1185">Reference proteome</keyword>
<dbReference type="CDD" id="cd01014">
    <property type="entry name" value="nicotinamidase_related"/>
    <property type="match status" value="1"/>
</dbReference>
<dbReference type="GO" id="GO:0016787">
    <property type="term" value="F:hydrolase activity"/>
    <property type="evidence" value="ECO:0007669"/>
    <property type="project" value="UniProtKB-KW"/>
</dbReference>
<proteinExistence type="predicted"/>
<feature type="compositionally biased region" description="Basic and acidic residues" evidence="2">
    <location>
        <begin position="69"/>
        <end position="85"/>
    </location>
</feature>
<evidence type="ECO:0000259" key="3">
    <source>
        <dbReference type="Pfam" id="PF00857"/>
    </source>
</evidence>
<dbReference type="InterPro" id="IPR000868">
    <property type="entry name" value="Isochorismatase-like_dom"/>
</dbReference>